<dbReference type="InterPro" id="IPR007554">
    <property type="entry name" value="Glycerophosphate_synth"/>
</dbReference>
<reference evidence="2" key="1">
    <citation type="journal article" date="2019" name="Int. J. Syst. Evol. Microbiol.">
        <title>The Global Catalogue of Microorganisms (GCM) 10K type strain sequencing project: providing services to taxonomists for standard genome sequencing and annotation.</title>
        <authorList>
            <consortium name="The Broad Institute Genomics Platform"/>
            <consortium name="The Broad Institute Genome Sequencing Center for Infectious Disease"/>
            <person name="Wu L."/>
            <person name="Ma J."/>
        </authorList>
    </citation>
    <scope>NUCLEOTIDE SEQUENCE [LARGE SCALE GENOMIC DNA]</scope>
    <source>
        <strain evidence="2">JCM 4738</strain>
    </source>
</reference>
<comment type="caution">
    <text evidence="1">The sequence shown here is derived from an EMBL/GenBank/DDBJ whole genome shotgun (WGS) entry which is preliminary data.</text>
</comment>
<protein>
    <submittedName>
        <fullName evidence="1">CDP-glycerol glycerophosphotransferase family protein</fullName>
    </submittedName>
</protein>
<keyword evidence="2" id="KW-1185">Reference proteome</keyword>
<evidence type="ECO:0000313" key="1">
    <source>
        <dbReference type="EMBL" id="MFC7363954.1"/>
    </source>
</evidence>
<evidence type="ECO:0000313" key="2">
    <source>
        <dbReference type="Proteomes" id="UP001596483"/>
    </source>
</evidence>
<dbReference type="EMBL" id="JBHTCT010000005">
    <property type="protein sequence ID" value="MFC7363954.1"/>
    <property type="molecule type" value="Genomic_DNA"/>
</dbReference>
<gene>
    <name evidence="1" type="ORF">ACFQQH_02105</name>
</gene>
<sequence>MLIYNKNFEFVVENDEIFKFFYTFNFKTVTAELSKSNINDDPIIIDLPENVEPDQIVAHIPLDERSYLAVYIYDQSLRIQREALKENHRSSLFPKHIENLEEEITVIELSDSILGIKDINGRIVKVFSELLNPYKIEEIVPFETSLENKEIIYMPISYISCDRYNLIVYYDLYRRELKFKKVIIDIEQDLIDINFRFSGINNIQLYYGEDSSTFNFTNKKRGKIGRIFENSDLSLLPKETILSMFKVNGQKYFIHRKSDYLLLTRNRPFYVLGHGVRMHSFNTKNNIILAGRFTHYAKYANDKFNIIYLNNINHPIATVKRLFPKIPLLRRLVFIKIPKNKLKINDQIHNSLYVGNADFIVHNLKRKYNDKKVKTLSMNIDNEEVVILRTTLGGNLAITRIPYTPEYSKVNRLKITIAKLASKLFKTKKKTNLYFEKKSNKADESGFRIFEKVMREPAVNSYNYFILDSSHPDFPKLKEKYGKWLIAKYSFKHYLEIFRADYLISSELANHLLNDRLYIDSIRKRIMDIPLVFLQHGIMFAKPVDNPMAYGFHKDKNPYNIYKSVISSDLEAEQFYKMAYSPKDLLKTGLATFDYATLQQNANKIAYMPTYRYWEEGLIYKGQIHNTSYYKSIIEVIKAFESANLLDRLLIVPHNKFSEFIFENMPEYSTIISTNPSEALKESVIFITDYSSAIYDAIMRGAYPIFHWQEKEYLIDNYKAIPPVNEENAPGPISRNPQELVGLAKHAISVNYKLEPEYKEKYMKINEFNDRRNSDRIIDFLRSDNII</sequence>
<dbReference type="Proteomes" id="UP001596483">
    <property type="component" value="Unassembled WGS sequence"/>
</dbReference>
<proteinExistence type="predicted"/>
<dbReference type="RefSeq" id="WP_157293697.1">
    <property type="nucleotide sequence ID" value="NZ_JBHTCT010000005.1"/>
</dbReference>
<dbReference type="Gene3D" id="3.40.50.12580">
    <property type="match status" value="1"/>
</dbReference>
<dbReference type="Pfam" id="PF04464">
    <property type="entry name" value="Glyphos_transf"/>
    <property type="match status" value="1"/>
</dbReference>
<dbReference type="InterPro" id="IPR043148">
    <property type="entry name" value="TagF_C"/>
</dbReference>
<name>A0ABW2NBY0_9BACL</name>
<organism evidence="1 2">
    <name type="scientific">Bhargavaea changchunensis</name>
    <dbReference type="NCBI Taxonomy" id="2134037"/>
    <lineage>
        <taxon>Bacteria</taxon>
        <taxon>Bacillati</taxon>
        <taxon>Bacillota</taxon>
        <taxon>Bacilli</taxon>
        <taxon>Bacillales</taxon>
        <taxon>Caryophanaceae</taxon>
        <taxon>Bhargavaea</taxon>
    </lineage>
</organism>
<accession>A0ABW2NBY0</accession>